<dbReference type="GO" id="GO:0016788">
    <property type="term" value="F:hydrolase activity, acting on ester bonds"/>
    <property type="evidence" value="ECO:0007669"/>
    <property type="project" value="InterPro"/>
</dbReference>
<dbReference type="EMBL" id="CAIIXF020000007">
    <property type="protein sequence ID" value="CAH1788329.1"/>
    <property type="molecule type" value="Genomic_DNA"/>
</dbReference>
<reference evidence="1" key="1">
    <citation type="submission" date="2022-03" db="EMBL/GenBank/DDBJ databases">
        <authorList>
            <person name="Martin C."/>
        </authorList>
    </citation>
    <scope>NUCLEOTIDE SEQUENCE</scope>
</reference>
<name>A0A8J1UI27_OWEFU</name>
<keyword evidence="2" id="KW-1185">Reference proteome</keyword>
<organism evidence="1 2">
    <name type="scientific">Owenia fusiformis</name>
    <name type="common">Polychaete worm</name>
    <dbReference type="NCBI Taxonomy" id="6347"/>
    <lineage>
        <taxon>Eukaryota</taxon>
        <taxon>Metazoa</taxon>
        <taxon>Spiralia</taxon>
        <taxon>Lophotrochozoa</taxon>
        <taxon>Annelida</taxon>
        <taxon>Polychaeta</taxon>
        <taxon>Sedentaria</taxon>
        <taxon>Canalipalpata</taxon>
        <taxon>Sabellida</taxon>
        <taxon>Oweniida</taxon>
        <taxon>Oweniidae</taxon>
        <taxon>Owenia</taxon>
    </lineage>
</organism>
<accession>A0A8J1UI27</accession>
<gene>
    <name evidence="1" type="ORF">OFUS_LOCUS13881</name>
</gene>
<protein>
    <submittedName>
        <fullName evidence="1">Uncharacterized protein</fullName>
    </submittedName>
</protein>
<comment type="caution">
    <text evidence="1">The sequence shown here is derived from an EMBL/GenBank/DDBJ whole genome shotgun (WGS) entry which is preliminary data.</text>
</comment>
<dbReference type="Pfam" id="PF00657">
    <property type="entry name" value="Lipase_GDSL"/>
    <property type="match status" value="1"/>
</dbReference>
<sequence length="200" mass="23653">MIQSQQHYLAFHKLKVDQVVCLCTEKSGGTIYQVKALLRDSKRKDSQILILQLGENDIKKDTNPKEIARKLISLAYSYLDDHPHCKKVYIGQLLKRHFAKHNKYINTLQQSLEFNINIAATNHHIQKSLKRLQDNRITYFHHKDMNDHRHQHEEIVNLPKDPIHLNKTGEKRLARSWRGMLLNFLKEEKEGRNIRIEFSS</sequence>
<dbReference type="Proteomes" id="UP000749559">
    <property type="component" value="Unassembled WGS sequence"/>
</dbReference>
<dbReference type="InterPro" id="IPR001087">
    <property type="entry name" value="GDSL"/>
</dbReference>
<evidence type="ECO:0000313" key="1">
    <source>
        <dbReference type="EMBL" id="CAH1788329.1"/>
    </source>
</evidence>
<dbReference type="SUPFAM" id="SSF52266">
    <property type="entry name" value="SGNH hydrolase"/>
    <property type="match status" value="1"/>
</dbReference>
<dbReference type="AlphaFoldDB" id="A0A8J1UI27"/>
<dbReference type="InterPro" id="IPR036514">
    <property type="entry name" value="SGNH_hydro_sf"/>
</dbReference>
<proteinExistence type="predicted"/>
<dbReference type="Gene3D" id="3.40.50.1110">
    <property type="entry name" value="SGNH hydrolase"/>
    <property type="match status" value="1"/>
</dbReference>
<evidence type="ECO:0000313" key="2">
    <source>
        <dbReference type="Proteomes" id="UP000749559"/>
    </source>
</evidence>